<evidence type="ECO:0000313" key="2">
    <source>
        <dbReference type="EMBL" id="ADU13830.1"/>
    </source>
</evidence>
<dbReference type="InterPro" id="IPR011322">
    <property type="entry name" value="N-reg_PII-like_a/b"/>
</dbReference>
<dbReference type="SUPFAM" id="SSF54913">
    <property type="entry name" value="GlnB-like"/>
    <property type="match status" value="1"/>
</dbReference>
<dbReference type="GO" id="GO:0005507">
    <property type="term" value="F:copper ion binding"/>
    <property type="evidence" value="ECO:0007669"/>
    <property type="project" value="TreeGrafter"/>
</dbReference>
<gene>
    <name evidence="2" type="ordered locus">Astex_2172</name>
</gene>
<dbReference type="EMBL" id="CP002395">
    <property type="protein sequence ID" value="ADU13830.1"/>
    <property type="molecule type" value="Genomic_DNA"/>
</dbReference>
<dbReference type="PANTHER" id="PTHR23419:SF8">
    <property type="entry name" value="FI09726P"/>
    <property type="match status" value="1"/>
</dbReference>
<dbReference type="AlphaFoldDB" id="E8RM79"/>
<reference evidence="3" key="1">
    <citation type="submission" date="2010-12" db="EMBL/GenBank/DDBJ databases">
        <title>Complete sequence of chromosome 1 of Asticcacaulis excentricus CB 48.</title>
        <authorList>
            <consortium name="US DOE Joint Genome Institute"/>
            <person name="Lucas S."/>
            <person name="Copeland A."/>
            <person name="Lapidus A."/>
            <person name="Cheng J.-F."/>
            <person name="Bruce D."/>
            <person name="Goodwin L."/>
            <person name="Pitluck S."/>
            <person name="Teshima H."/>
            <person name="Davenport K."/>
            <person name="Detter J.C."/>
            <person name="Han C."/>
            <person name="Tapia R."/>
            <person name="Land M."/>
            <person name="Hauser L."/>
            <person name="Jeffries C."/>
            <person name="Kyrpides N."/>
            <person name="Ivanova N."/>
            <person name="Ovchinnikova G."/>
            <person name="Brun Y.V."/>
            <person name="Woyke T."/>
        </authorList>
    </citation>
    <scope>NUCLEOTIDE SEQUENCE [LARGE SCALE GENOMIC DNA]</scope>
    <source>
        <strain evidence="3">ATCC 15261 / DSM 4724 / KCTC 12464 / NCIMB 9791 / VKM B-1370 / CB 48</strain>
    </source>
</reference>
<accession>E8RM79</accession>
<dbReference type="RefSeq" id="WP_013479658.1">
    <property type="nucleotide sequence ID" value="NC_014816.1"/>
</dbReference>
<evidence type="ECO:0000313" key="3">
    <source>
        <dbReference type="Proteomes" id="UP000001492"/>
    </source>
</evidence>
<dbReference type="OrthoDB" id="37622at2"/>
<dbReference type="KEGG" id="aex:Astex_2172"/>
<name>E8RM79_ASTEC</name>
<dbReference type="InterPro" id="IPR015867">
    <property type="entry name" value="N-reg_PII/ATP_PRibTrfase_C"/>
</dbReference>
<dbReference type="HOGENOM" id="CLU_098807_2_0_5"/>
<keyword evidence="3" id="KW-1185">Reference proteome</keyword>
<dbReference type="GO" id="GO:0010038">
    <property type="term" value="P:response to metal ion"/>
    <property type="evidence" value="ECO:0007669"/>
    <property type="project" value="InterPro"/>
</dbReference>
<sequence>MEVDTLYIVSTTCAAREEAEHLARGLLEQGLGACVQLRPVCSHYVWQGVLQRDDETHVDIKTTEAKLDAVEAFIKQHHSYEVPEILMCRVDKASTDYARWVRESVI</sequence>
<evidence type="ECO:0000256" key="1">
    <source>
        <dbReference type="ARBA" id="ARBA00010169"/>
    </source>
</evidence>
<comment type="similarity">
    <text evidence="1">Belongs to the CutA family.</text>
</comment>
<dbReference type="STRING" id="573065.Astex_2172"/>
<dbReference type="InterPro" id="IPR004323">
    <property type="entry name" value="Ion_tolerance_CutA"/>
</dbReference>
<organism evidence="2 3">
    <name type="scientific">Asticcacaulis excentricus (strain ATCC 15261 / DSM 4724 / KCTC 12464 / NCIMB 9791 / VKM B-1370 / CB 48)</name>
    <dbReference type="NCBI Taxonomy" id="573065"/>
    <lineage>
        <taxon>Bacteria</taxon>
        <taxon>Pseudomonadati</taxon>
        <taxon>Pseudomonadota</taxon>
        <taxon>Alphaproteobacteria</taxon>
        <taxon>Caulobacterales</taxon>
        <taxon>Caulobacteraceae</taxon>
        <taxon>Asticcacaulis</taxon>
    </lineage>
</organism>
<proteinExistence type="inferred from homology"/>
<dbReference type="Proteomes" id="UP000001492">
    <property type="component" value="Chromosome 1"/>
</dbReference>
<dbReference type="Pfam" id="PF03091">
    <property type="entry name" value="CutA1"/>
    <property type="match status" value="1"/>
</dbReference>
<protein>
    <submittedName>
        <fullName evidence="2">CutA1 divalent ion tolerance protein</fullName>
    </submittedName>
</protein>
<dbReference type="eggNOG" id="COG1324">
    <property type="taxonomic scope" value="Bacteria"/>
</dbReference>
<dbReference type="Gene3D" id="3.30.70.120">
    <property type="match status" value="1"/>
</dbReference>
<dbReference type="PANTHER" id="PTHR23419">
    <property type="entry name" value="DIVALENT CATION TOLERANCE CUTA-RELATED"/>
    <property type="match status" value="1"/>
</dbReference>